<feature type="transmembrane region" description="Helical" evidence="2">
    <location>
        <begin position="74"/>
        <end position="96"/>
    </location>
</feature>
<evidence type="ECO:0000313" key="4">
    <source>
        <dbReference type="Proteomes" id="UP001189429"/>
    </source>
</evidence>
<feature type="transmembrane region" description="Helical" evidence="2">
    <location>
        <begin position="185"/>
        <end position="202"/>
    </location>
</feature>
<name>A0ABN9XXF0_9DINO</name>
<feature type="transmembrane region" description="Helical" evidence="2">
    <location>
        <begin position="102"/>
        <end position="121"/>
    </location>
</feature>
<feature type="region of interest" description="Disordered" evidence="1">
    <location>
        <begin position="472"/>
        <end position="504"/>
    </location>
</feature>
<feature type="transmembrane region" description="Helical" evidence="2">
    <location>
        <begin position="214"/>
        <end position="236"/>
    </location>
</feature>
<proteinExistence type="predicted"/>
<feature type="compositionally biased region" description="Low complexity" evidence="1">
    <location>
        <begin position="477"/>
        <end position="501"/>
    </location>
</feature>
<reference evidence="3" key="1">
    <citation type="submission" date="2023-10" db="EMBL/GenBank/DDBJ databases">
        <authorList>
            <person name="Chen Y."/>
            <person name="Shah S."/>
            <person name="Dougan E. K."/>
            <person name="Thang M."/>
            <person name="Chan C."/>
        </authorList>
    </citation>
    <scope>NUCLEOTIDE SEQUENCE [LARGE SCALE GENOMIC DNA]</scope>
</reference>
<evidence type="ECO:0000256" key="2">
    <source>
        <dbReference type="SAM" id="Phobius"/>
    </source>
</evidence>
<keyword evidence="2" id="KW-0472">Membrane</keyword>
<evidence type="ECO:0000313" key="3">
    <source>
        <dbReference type="EMBL" id="CAK0904144.1"/>
    </source>
</evidence>
<sequence length="653" mass="71166">MVHNEALAAIIVRSCIAICIVSLTRYCWQFRGDMATPHQSLKALILKLASVPSMPLNDRFCKELDKARVARCKYFIDVLQVPITISFLVHLLLVSSTGPCDWSLAFTAVYMFARHVAYLCYKCYIETNCFSVSHIQVLFKVVMLAGAIRIYLADTDLFLMNGGLRCGLRMVNAVLLLDWQTAVRWNAFLSAIVGLSIWGRLAELCVDGRSPRDVFIHHFVTELAVCVCVCAVAVLLEAGERHRIIASLESSQSGRSYRATQRLLSVFCDAQLQICPQSSIVAHSPHLLHLLAPRDGKDETRSTLQGESFVRYVEESDRQRFQDFISATAVRQSEDALLNRFAASPGEHPKPDEHTMGPATSIQVSLRKEGGGHPTPVELFLIPVADVDDAPEYLMGIREAQEALPLEAYMDAPDAVPSQLRAAGASAREAALGPLAGERHPPKGLSLGPAQGHPPLPLARAPAVSSALLGLRHASQRPRSQSSRSSSSRASSASSRSSAAPDAGRVSSIGLRLDSATRDLRILEMVLRFDVQKSAPALKEWLPREVLAEIHKRSQAIVNETAYGSELDGTLGALRFSINGAAFMLAECAELVPGSSTRDPDGSDASSEELGLVVGMNLHGLSKLRMPWQSKRSRVSTSLQPIDELSTDLETDG</sequence>
<organism evidence="3 4">
    <name type="scientific">Prorocentrum cordatum</name>
    <dbReference type="NCBI Taxonomy" id="2364126"/>
    <lineage>
        <taxon>Eukaryota</taxon>
        <taxon>Sar</taxon>
        <taxon>Alveolata</taxon>
        <taxon>Dinophyceae</taxon>
        <taxon>Prorocentrales</taxon>
        <taxon>Prorocentraceae</taxon>
        <taxon>Prorocentrum</taxon>
    </lineage>
</organism>
<feature type="region of interest" description="Disordered" evidence="1">
    <location>
        <begin position="435"/>
        <end position="459"/>
    </location>
</feature>
<dbReference type="Proteomes" id="UP001189429">
    <property type="component" value="Unassembled WGS sequence"/>
</dbReference>
<keyword evidence="4" id="KW-1185">Reference proteome</keyword>
<feature type="transmembrane region" description="Helical" evidence="2">
    <location>
        <begin position="6"/>
        <end position="28"/>
    </location>
</feature>
<evidence type="ECO:0000256" key="1">
    <source>
        <dbReference type="SAM" id="MobiDB-lite"/>
    </source>
</evidence>
<accession>A0ABN9XXF0</accession>
<feature type="transmembrane region" description="Helical" evidence="2">
    <location>
        <begin position="133"/>
        <end position="152"/>
    </location>
</feature>
<keyword evidence="2" id="KW-1133">Transmembrane helix</keyword>
<dbReference type="EMBL" id="CAUYUJ010021359">
    <property type="protein sequence ID" value="CAK0904144.1"/>
    <property type="molecule type" value="Genomic_DNA"/>
</dbReference>
<comment type="caution">
    <text evidence="3">The sequence shown here is derived from an EMBL/GenBank/DDBJ whole genome shotgun (WGS) entry which is preliminary data.</text>
</comment>
<protein>
    <submittedName>
        <fullName evidence="3">Uncharacterized protein</fullName>
    </submittedName>
</protein>
<gene>
    <name evidence="3" type="ORF">PCOR1329_LOCUS80260</name>
</gene>
<keyword evidence="2" id="KW-0812">Transmembrane</keyword>